<dbReference type="InterPro" id="IPR032710">
    <property type="entry name" value="NTF2-like_dom_sf"/>
</dbReference>
<dbReference type="Gene3D" id="1.10.10.60">
    <property type="entry name" value="Homeodomain-like"/>
    <property type="match status" value="2"/>
</dbReference>
<evidence type="ECO:0000256" key="1">
    <source>
        <dbReference type="ARBA" id="ARBA00023015"/>
    </source>
</evidence>
<evidence type="ECO:0000313" key="5">
    <source>
        <dbReference type="EMBL" id="WNC71981.1"/>
    </source>
</evidence>
<evidence type="ECO:0000259" key="4">
    <source>
        <dbReference type="PROSITE" id="PS01124"/>
    </source>
</evidence>
<keyword evidence="2" id="KW-0238">DNA-binding</keyword>
<dbReference type="PRINTS" id="PR00032">
    <property type="entry name" value="HTHARAC"/>
</dbReference>
<dbReference type="RefSeq" id="WP_348391101.1">
    <property type="nucleotide sequence ID" value="NZ_CP134145.1"/>
</dbReference>
<dbReference type="PROSITE" id="PS01124">
    <property type="entry name" value="HTH_ARAC_FAMILY_2"/>
    <property type="match status" value="1"/>
</dbReference>
<dbReference type="SUPFAM" id="SSF46689">
    <property type="entry name" value="Homeodomain-like"/>
    <property type="match status" value="1"/>
</dbReference>
<accession>A0ABY9TTB8</accession>
<dbReference type="Pfam" id="PF12680">
    <property type="entry name" value="SnoaL_2"/>
    <property type="match status" value="1"/>
</dbReference>
<keyword evidence="3" id="KW-0804">Transcription</keyword>
<organism evidence="5 6">
    <name type="scientific">Thalassotalea psychrophila</name>
    <dbReference type="NCBI Taxonomy" id="3065647"/>
    <lineage>
        <taxon>Bacteria</taxon>
        <taxon>Pseudomonadati</taxon>
        <taxon>Pseudomonadota</taxon>
        <taxon>Gammaproteobacteria</taxon>
        <taxon>Alteromonadales</taxon>
        <taxon>Colwelliaceae</taxon>
        <taxon>Thalassotalea</taxon>
    </lineage>
</organism>
<name>A0ABY9TTB8_9GAMM</name>
<keyword evidence="1" id="KW-0805">Transcription regulation</keyword>
<dbReference type="CDD" id="cd00531">
    <property type="entry name" value="NTF2_like"/>
    <property type="match status" value="1"/>
</dbReference>
<evidence type="ECO:0000256" key="2">
    <source>
        <dbReference type="ARBA" id="ARBA00023125"/>
    </source>
</evidence>
<dbReference type="InterPro" id="IPR009057">
    <property type="entry name" value="Homeodomain-like_sf"/>
</dbReference>
<proteinExistence type="predicted"/>
<dbReference type="PANTHER" id="PTHR43280:SF29">
    <property type="entry name" value="ARAC-FAMILY TRANSCRIPTIONAL REGULATOR"/>
    <property type="match status" value="1"/>
</dbReference>
<dbReference type="InterPro" id="IPR020449">
    <property type="entry name" value="Tscrpt_reg_AraC-type_HTH"/>
</dbReference>
<dbReference type="InterPro" id="IPR037401">
    <property type="entry name" value="SnoaL-like"/>
</dbReference>
<sequence>MQNKQLLQSVNNYFQAWNNADAKAVAAFFSEDAVYIDTAQNKEYRGKEIEQYIARTVAGTAQKIEFSIVQQPVINGDVVFLQSSLKIKSAQESQHLESAELIKFSHGKISMLQTYYNLDQDITAPALEKDKYAKSGLDQAQTKVIKTKLEAIMAQQEPFRDSSLKLQDLTEMLDIRRNHLSQILNNEYQMKFFDFINHYRLQAFLKSLHNCDSSEVNITELAYEAGFSSSSVFYKIFKRYQEISPSQYLKNIQQSEIK</sequence>
<evidence type="ECO:0000256" key="3">
    <source>
        <dbReference type="ARBA" id="ARBA00023163"/>
    </source>
</evidence>
<gene>
    <name evidence="5" type="ORF">RGQ13_17960</name>
</gene>
<dbReference type="EMBL" id="CP134145">
    <property type="protein sequence ID" value="WNC71981.1"/>
    <property type="molecule type" value="Genomic_DNA"/>
</dbReference>
<dbReference type="PANTHER" id="PTHR43280">
    <property type="entry name" value="ARAC-FAMILY TRANSCRIPTIONAL REGULATOR"/>
    <property type="match status" value="1"/>
</dbReference>
<evidence type="ECO:0000313" key="6">
    <source>
        <dbReference type="Proteomes" id="UP001258994"/>
    </source>
</evidence>
<dbReference type="SUPFAM" id="SSF54427">
    <property type="entry name" value="NTF2-like"/>
    <property type="match status" value="1"/>
</dbReference>
<feature type="domain" description="HTH araC/xylS-type" evidence="4">
    <location>
        <begin position="143"/>
        <end position="251"/>
    </location>
</feature>
<keyword evidence="6" id="KW-1185">Reference proteome</keyword>
<protein>
    <submittedName>
        <fullName evidence="5">Helix-turn-helix domain-containing protein</fullName>
    </submittedName>
</protein>
<dbReference type="Proteomes" id="UP001258994">
    <property type="component" value="Chromosome"/>
</dbReference>
<reference evidence="6" key="1">
    <citation type="submission" date="2023-09" db="EMBL/GenBank/DDBJ databases">
        <authorList>
            <person name="Li S."/>
            <person name="Li X."/>
            <person name="Zhang C."/>
            <person name="Zhao Z."/>
        </authorList>
    </citation>
    <scope>NUCLEOTIDE SEQUENCE [LARGE SCALE GENOMIC DNA]</scope>
    <source>
        <strain evidence="6">SQ149</strain>
    </source>
</reference>
<dbReference type="InterPro" id="IPR018060">
    <property type="entry name" value="HTH_AraC"/>
</dbReference>
<dbReference type="Gene3D" id="3.10.450.50">
    <property type="match status" value="1"/>
</dbReference>
<dbReference type="Pfam" id="PF12833">
    <property type="entry name" value="HTH_18"/>
    <property type="match status" value="1"/>
</dbReference>
<dbReference type="SMART" id="SM00342">
    <property type="entry name" value="HTH_ARAC"/>
    <property type="match status" value="1"/>
</dbReference>